<dbReference type="AlphaFoldDB" id="J3NKF2"/>
<reference evidence="4" key="1">
    <citation type="submission" date="2010-07" db="EMBL/GenBank/DDBJ databases">
        <title>The genome sequence of Gaeumannomyces graminis var. tritici strain R3-111a-1.</title>
        <authorList>
            <consortium name="The Broad Institute Genome Sequencing Platform"/>
            <person name="Ma L.-J."/>
            <person name="Dead R."/>
            <person name="Young S."/>
            <person name="Zeng Q."/>
            <person name="Koehrsen M."/>
            <person name="Alvarado L."/>
            <person name="Berlin A."/>
            <person name="Chapman S.B."/>
            <person name="Chen Z."/>
            <person name="Freedman E."/>
            <person name="Gellesch M."/>
            <person name="Goldberg J."/>
            <person name="Griggs A."/>
            <person name="Gujja S."/>
            <person name="Heilman E.R."/>
            <person name="Heiman D."/>
            <person name="Hepburn T."/>
            <person name="Howarth C."/>
            <person name="Jen D."/>
            <person name="Larson L."/>
            <person name="Mehta T."/>
            <person name="Neiman D."/>
            <person name="Pearson M."/>
            <person name="Roberts A."/>
            <person name="Saif S."/>
            <person name="Shea T."/>
            <person name="Shenoy N."/>
            <person name="Sisk P."/>
            <person name="Stolte C."/>
            <person name="Sykes S."/>
            <person name="Walk T."/>
            <person name="White J."/>
            <person name="Yandava C."/>
            <person name="Haas B."/>
            <person name="Nusbaum C."/>
            <person name="Birren B."/>
        </authorList>
    </citation>
    <scope>NUCLEOTIDE SEQUENCE [LARGE SCALE GENOMIC DNA]</scope>
    <source>
        <strain evidence="4">R3-111a-1</strain>
    </source>
</reference>
<keyword evidence="4" id="KW-1185">Reference proteome</keyword>
<reference evidence="2" key="3">
    <citation type="submission" date="2010-09" db="EMBL/GenBank/DDBJ databases">
        <title>Annotation of Gaeumannomyces graminis var. tritici R3-111a-1.</title>
        <authorList>
            <consortium name="The Broad Institute Genome Sequencing Platform"/>
            <person name="Ma L.-J."/>
            <person name="Dead R."/>
            <person name="Young S.K."/>
            <person name="Zeng Q."/>
            <person name="Gargeya S."/>
            <person name="Fitzgerald M."/>
            <person name="Haas B."/>
            <person name="Abouelleil A."/>
            <person name="Alvarado L."/>
            <person name="Arachchi H.M."/>
            <person name="Berlin A."/>
            <person name="Brown A."/>
            <person name="Chapman S.B."/>
            <person name="Chen Z."/>
            <person name="Dunbar C."/>
            <person name="Freedman E."/>
            <person name="Gearin G."/>
            <person name="Gellesch M."/>
            <person name="Goldberg J."/>
            <person name="Griggs A."/>
            <person name="Gujja S."/>
            <person name="Heiman D."/>
            <person name="Howarth C."/>
            <person name="Larson L."/>
            <person name="Lui A."/>
            <person name="MacDonald P.J.P."/>
            <person name="Mehta T."/>
            <person name="Montmayeur A."/>
            <person name="Murphy C."/>
            <person name="Neiman D."/>
            <person name="Pearson M."/>
            <person name="Priest M."/>
            <person name="Roberts A."/>
            <person name="Saif S."/>
            <person name="Shea T."/>
            <person name="Shenoy N."/>
            <person name="Sisk P."/>
            <person name="Stolte C."/>
            <person name="Sykes S."/>
            <person name="Yandava C."/>
            <person name="Wortman J."/>
            <person name="Nusbaum C."/>
            <person name="Birren B."/>
        </authorList>
    </citation>
    <scope>NUCLEOTIDE SEQUENCE</scope>
    <source>
        <strain evidence="2">R3-111a-1</strain>
    </source>
</reference>
<dbReference type="VEuPathDB" id="FungiDB:GGTG_01741"/>
<dbReference type="GeneID" id="20342199"/>
<dbReference type="EMBL" id="GL385395">
    <property type="protein sequence ID" value="EJT81766.1"/>
    <property type="molecule type" value="Genomic_DNA"/>
</dbReference>
<protein>
    <submittedName>
        <fullName evidence="2 3">Uncharacterized protein</fullName>
    </submittedName>
</protein>
<feature type="region of interest" description="Disordered" evidence="1">
    <location>
        <begin position="162"/>
        <end position="222"/>
    </location>
</feature>
<organism evidence="2">
    <name type="scientific">Gaeumannomyces tritici (strain R3-111a-1)</name>
    <name type="common">Wheat and barley take-all root rot fungus</name>
    <name type="synonym">Gaeumannomyces graminis var. tritici</name>
    <dbReference type="NCBI Taxonomy" id="644352"/>
    <lineage>
        <taxon>Eukaryota</taxon>
        <taxon>Fungi</taxon>
        <taxon>Dikarya</taxon>
        <taxon>Ascomycota</taxon>
        <taxon>Pezizomycotina</taxon>
        <taxon>Sordariomycetes</taxon>
        <taxon>Sordariomycetidae</taxon>
        <taxon>Magnaporthales</taxon>
        <taxon>Magnaporthaceae</taxon>
        <taxon>Gaeumannomyces</taxon>
    </lineage>
</organism>
<dbReference type="RefSeq" id="XP_009217775.1">
    <property type="nucleotide sequence ID" value="XM_009219511.1"/>
</dbReference>
<evidence type="ECO:0000313" key="4">
    <source>
        <dbReference type="Proteomes" id="UP000006039"/>
    </source>
</evidence>
<accession>J3NKF2</accession>
<reference evidence="3" key="4">
    <citation type="journal article" date="2015" name="G3 (Bethesda)">
        <title>Genome sequences of three phytopathogenic species of the Magnaporthaceae family of fungi.</title>
        <authorList>
            <person name="Okagaki L.H."/>
            <person name="Nunes C.C."/>
            <person name="Sailsbery J."/>
            <person name="Clay B."/>
            <person name="Brown D."/>
            <person name="John T."/>
            <person name="Oh Y."/>
            <person name="Young N."/>
            <person name="Fitzgerald M."/>
            <person name="Haas B.J."/>
            <person name="Zeng Q."/>
            <person name="Young S."/>
            <person name="Adiconis X."/>
            <person name="Fan L."/>
            <person name="Levin J.Z."/>
            <person name="Mitchell T.K."/>
            <person name="Okubara P.A."/>
            <person name="Farman M.L."/>
            <person name="Kohn L.M."/>
            <person name="Birren B."/>
            <person name="Ma L.-J."/>
            <person name="Dean R.A."/>
        </authorList>
    </citation>
    <scope>NUCLEOTIDE SEQUENCE</scope>
    <source>
        <strain evidence="3">R3-111a-1</strain>
    </source>
</reference>
<feature type="region of interest" description="Disordered" evidence="1">
    <location>
        <begin position="1"/>
        <end position="39"/>
    </location>
</feature>
<dbReference type="Proteomes" id="UP000006039">
    <property type="component" value="Unassembled WGS sequence"/>
</dbReference>
<sequence length="307" mass="33052">MVALSCSKDGAPSKLWRRRRGVGGASPRGEGKKKHTKPGRAVVETCKQHAAPPHKGVQSLPIVARLEQHFAVPSERLNGSCSTRTMHWAGLHCVCAVQGAYVLGALPPATGTCTGPGTGTGTGRTLRIDALAICSWMVPPSPSRPVSPQSWLPLDLWHGRCSTHTPTGRERPTQTAYSSPPRQPPRTDGMSIQQGARRPTFPGGETTVREHGAGTAPRQKGDGEAALLQAWPRPLCSPCRCSLAPSFPHFGCLAVAVVFLFCFSFRLVVNAHGPPPFPPPSCSSLRYFGRMGQAWVKHDDLFFQQVF</sequence>
<dbReference type="HOGENOM" id="CLU_906271_0_0_1"/>
<proteinExistence type="predicted"/>
<evidence type="ECO:0000313" key="3">
    <source>
        <dbReference type="EnsemblFungi" id="EJT81766"/>
    </source>
</evidence>
<name>J3NKF2_GAET3</name>
<evidence type="ECO:0000256" key="1">
    <source>
        <dbReference type="SAM" id="MobiDB-lite"/>
    </source>
</evidence>
<evidence type="ECO:0000313" key="2">
    <source>
        <dbReference type="EMBL" id="EJT81766.1"/>
    </source>
</evidence>
<reference evidence="3" key="5">
    <citation type="submission" date="2018-04" db="UniProtKB">
        <authorList>
            <consortium name="EnsemblFungi"/>
        </authorList>
    </citation>
    <scope>IDENTIFICATION</scope>
    <source>
        <strain evidence="3">R3-111a-1</strain>
    </source>
</reference>
<dbReference type="EnsemblFungi" id="EJT81766">
    <property type="protein sequence ID" value="EJT81766"/>
    <property type="gene ID" value="GGTG_01741"/>
</dbReference>
<reference evidence="2" key="2">
    <citation type="submission" date="2010-07" db="EMBL/GenBank/DDBJ databases">
        <authorList>
            <consortium name="The Broad Institute Genome Sequencing Platform"/>
            <consortium name="Broad Institute Genome Sequencing Center for Infectious Disease"/>
            <person name="Ma L.-J."/>
            <person name="Dead R."/>
            <person name="Young S."/>
            <person name="Zeng Q."/>
            <person name="Koehrsen M."/>
            <person name="Alvarado L."/>
            <person name="Berlin A."/>
            <person name="Chapman S.B."/>
            <person name="Chen Z."/>
            <person name="Freedman E."/>
            <person name="Gellesch M."/>
            <person name="Goldberg J."/>
            <person name="Griggs A."/>
            <person name="Gujja S."/>
            <person name="Heilman E.R."/>
            <person name="Heiman D."/>
            <person name="Hepburn T."/>
            <person name="Howarth C."/>
            <person name="Jen D."/>
            <person name="Larson L."/>
            <person name="Mehta T."/>
            <person name="Neiman D."/>
            <person name="Pearson M."/>
            <person name="Roberts A."/>
            <person name="Saif S."/>
            <person name="Shea T."/>
            <person name="Shenoy N."/>
            <person name="Sisk P."/>
            <person name="Stolte C."/>
            <person name="Sykes S."/>
            <person name="Walk T."/>
            <person name="White J."/>
            <person name="Yandava C."/>
            <person name="Haas B."/>
            <person name="Nusbaum C."/>
            <person name="Birren B."/>
        </authorList>
    </citation>
    <scope>NUCLEOTIDE SEQUENCE</scope>
    <source>
        <strain evidence="2">R3-111a-1</strain>
    </source>
</reference>
<gene>
    <name evidence="3" type="primary">20342199</name>
    <name evidence="2" type="ORF">GGTG_01741</name>
</gene>